<comment type="caution">
    <text evidence="9">The sequence shown here is derived from an EMBL/GenBank/DDBJ whole genome shotgun (WGS) entry which is preliminary data.</text>
</comment>
<evidence type="ECO:0000256" key="6">
    <source>
        <dbReference type="ARBA" id="ARBA00023014"/>
    </source>
</evidence>
<dbReference type="InterPro" id="IPR016454">
    <property type="entry name" value="Cysteine_dSase"/>
</dbReference>
<keyword evidence="3" id="KW-0479">Metal-binding</keyword>
<gene>
    <name evidence="9" type="ORF">DIW15_02690</name>
</gene>
<dbReference type="GO" id="GO:0051536">
    <property type="term" value="F:iron-sulfur cluster binding"/>
    <property type="evidence" value="ECO:0007669"/>
    <property type="project" value="UniProtKB-KW"/>
</dbReference>
<evidence type="ECO:0000256" key="2">
    <source>
        <dbReference type="ARBA" id="ARBA00006490"/>
    </source>
</evidence>
<comment type="similarity">
    <text evidence="2">Belongs to the class-V pyridoxal-phosphate-dependent aminotransferase family. NifS/IscS subfamily.</text>
</comment>
<evidence type="ECO:0000256" key="1">
    <source>
        <dbReference type="ARBA" id="ARBA00001933"/>
    </source>
</evidence>
<dbReference type="Gene3D" id="3.40.640.10">
    <property type="entry name" value="Type I PLP-dependent aspartate aminotransferase-like (Major domain)"/>
    <property type="match status" value="1"/>
</dbReference>
<dbReference type="InterPro" id="IPR020578">
    <property type="entry name" value="Aminotrans_V_PyrdxlP_BS"/>
</dbReference>
<evidence type="ECO:0000256" key="4">
    <source>
        <dbReference type="ARBA" id="ARBA00022898"/>
    </source>
</evidence>
<dbReference type="PROSITE" id="PS00595">
    <property type="entry name" value="AA_TRANSFER_CLASS_5"/>
    <property type="match status" value="1"/>
</dbReference>
<feature type="domain" description="Aminotransferase class V" evidence="8">
    <location>
        <begin position="2"/>
        <end position="358"/>
    </location>
</feature>
<keyword evidence="5" id="KW-0408">Iron</keyword>
<proteinExistence type="inferred from homology"/>
<dbReference type="Pfam" id="PF00266">
    <property type="entry name" value="Aminotran_5"/>
    <property type="match status" value="1"/>
</dbReference>
<dbReference type="PANTHER" id="PTHR11601">
    <property type="entry name" value="CYSTEINE DESULFURYLASE FAMILY MEMBER"/>
    <property type="match status" value="1"/>
</dbReference>
<dbReference type="STRING" id="1121105.GCA_000421665_00115"/>
<dbReference type="InterPro" id="IPR000192">
    <property type="entry name" value="Aminotrans_V_dom"/>
</dbReference>
<name>A0A3D4S552_9ENTE</name>
<dbReference type="GO" id="GO:0046872">
    <property type="term" value="F:metal ion binding"/>
    <property type="evidence" value="ECO:0007669"/>
    <property type="project" value="UniProtKB-KW"/>
</dbReference>
<dbReference type="PANTHER" id="PTHR11601:SF50">
    <property type="entry name" value="CYSTEINE DESULFURASE ISCS 2-RELATED"/>
    <property type="match status" value="1"/>
</dbReference>
<dbReference type="Gene3D" id="3.90.1150.10">
    <property type="entry name" value="Aspartate Aminotransferase, domain 1"/>
    <property type="match status" value="1"/>
</dbReference>
<sequence length="377" mass="41289">MIYIDNSATTPIDTSVLNTYQKVATQFYGNPGSLHVPGVKSYQLLEKARKQVAEMIQKQEDEVIFTSGGTESNNLAIRGTVFAKREFGNHMITSTIEHPSVLNTIAQLESMGFITVTYLSVDQNGVVDPEEVSQALRPETILVSLMAVNNEIGSIQPILAVGDLLESHQNVHYHVDGVQSLGAFPSIIPHDRIDLMTFSAHKFHGPRGVGFLYKKHGRTIQPQLTGGGQERQLRSTTENVAGITAMARALRLHPNHGNAEPLRQLLKRGISACDNIVWLSPTDGVPYINCLAIKHVKGEVLLHALEDEGIYVSTTSACSSKTHSGPQTLLAMGIEKKVAEGAIRLSFSDQTTSSEIEHVCEALKKHANHFKTVFQNH</sequence>
<evidence type="ECO:0000313" key="10">
    <source>
        <dbReference type="Proteomes" id="UP000262195"/>
    </source>
</evidence>
<accession>A0A3D4S552</accession>
<keyword evidence="6" id="KW-0411">Iron-sulfur</keyword>
<dbReference type="InterPro" id="IPR015422">
    <property type="entry name" value="PyrdxlP-dep_Trfase_small"/>
</dbReference>
<dbReference type="Gene3D" id="1.10.260.50">
    <property type="match status" value="1"/>
</dbReference>
<protein>
    <submittedName>
        <fullName evidence="9">Cysteine desulfurase</fullName>
    </submittedName>
</protein>
<evidence type="ECO:0000259" key="8">
    <source>
        <dbReference type="Pfam" id="PF00266"/>
    </source>
</evidence>
<evidence type="ECO:0000256" key="3">
    <source>
        <dbReference type="ARBA" id="ARBA00022723"/>
    </source>
</evidence>
<evidence type="ECO:0000256" key="7">
    <source>
        <dbReference type="RuleBase" id="RU004504"/>
    </source>
</evidence>
<dbReference type="GO" id="GO:0003824">
    <property type="term" value="F:catalytic activity"/>
    <property type="evidence" value="ECO:0007669"/>
    <property type="project" value="UniProtKB-ARBA"/>
</dbReference>
<keyword evidence="4" id="KW-0663">Pyridoxal phosphate</keyword>
<dbReference type="InterPro" id="IPR015424">
    <property type="entry name" value="PyrdxlP-dep_Trfase"/>
</dbReference>
<dbReference type="RefSeq" id="WP_052168236.1">
    <property type="nucleotide sequence ID" value="NZ_JBQEAI010000001.1"/>
</dbReference>
<evidence type="ECO:0000313" key="9">
    <source>
        <dbReference type="EMBL" id="HCS93602.1"/>
    </source>
</evidence>
<evidence type="ECO:0000256" key="5">
    <source>
        <dbReference type="ARBA" id="ARBA00023004"/>
    </source>
</evidence>
<dbReference type="Proteomes" id="UP000262195">
    <property type="component" value="Unassembled WGS sequence"/>
</dbReference>
<organism evidence="9 10">
    <name type="scientific">Bavariicoccus seileri</name>
    <dbReference type="NCBI Taxonomy" id="549685"/>
    <lineage>
        <taxon>Bacteria</taxon>
        <taxon>Bacillati</taxon>
        <taxon>Bacillota</taxon>
        <taxon>Bacilli</taxon>
        <taxon>Lactobacillales</taxon>
        <taxon>Enterococcaceae</taxon>
        <taxon>Bavariicoccus</taxon>
    </lineage>
</organism>
<dbReference type="InterPro" id="IPR015421">
    <property type="entry name" value="PyrdxlP-dep_Trfase_major"/>
</dbReference>
<dbReference type="PIRSF" id="PIRSF005572">
    <property type="entry name" value="NifS"/>
    <property type="match status" value="1"/>
</dbReference>
<dbReference type="SUPFAM" id="SSF53383">
    <property type="entry name" value="PLP-dependent transferases"/>
    <property type="match status" value="1"/>
</dbReference>
<dbReference type="AlphaFoldDB" id="A0A3D4S552"/>
<comment type="cofactor">
    <cofactor evidence="1 7">
        <name>pyridoxal 5'-phosphate</name>
        <dbReference type="ChEBI" id="CHEBI:597326"/>
    </cofactor>
</comment>
<reference evidence="9 10" key="1">
    <citation type="journal article" date="2018" name="Nat. Biotechnol.">
        <title>A standardized bacterial taxonomy based on genome phylogeny substantially revises the tree of life.</title>
        <authorList>
            <person name="Parks D.H."/>
            <person name="Chuvochina M."/>
            <person name="Waite D.W."/>
            <person name="Rinke C."/>
            <person name="Skarshewski A."/>
            <person name="Chaumeil P.A."/>
            <person name="Hugenholtz P."/>
        </authorList>
    </citation>
    <scope>NUCLEOTIDE SEQUENCE [LARGE SCALE GENOMIC DNA]</scope>
    <source>
        <strain evidence="9">UBA11306</strain>
    </source>
</reference>
<dbReference type="EMBL" id="DQHO01000016">
    <property type="protein sequence ID" value="HCS93602.1"/>
    <property type="molecule type" value="Genomic_DNA"/>
</dbReference>